<name>A0A397VXN0_9GLOM</name>
<dbReference type="GO" id="GO:0005737">
    <property type="term" value="C:cytoplasm"/>
    <property type="evidence" value="ECO:0007669"/>
    <property type="project" value="TreeGrafter"/>
</dbReference>
<proteinExistence type="predicted"/>
<dbReference type="Pfam" id="PF07534">
    <property type="entry name" value="TLD"/>
    <property type="match status" value="1"/>
</dbReference>
<dbReference type="Pfam" id="PF07707">
    <property type="entry name" value="BACK"/>
    <property type="match status" value="1"/>
</dbReference>
<dbReference type="InterPro" id="IPR000210">
    <property type="entry name" value="BTB/POZ_dom"/>
</dbReference>
<evidence type="ECO:0000259" key="1">
    <source>
        <dbReference type="PROSITE" id="PS50097"/>
    </source>
</evidence>
<gene>
    <name evidence="3" type="ORF">C2G38_2160939</name>
</gene>
<dbReference type="Proteomes" id="UP000266673">
    <property type="component" value="Unassembled WGS sequence"/>
</dbReference>
<evidence type="ECO:0000259" key="2">
    <source>
        <dbReference type="PROSITE" id="PS51886"/>
    </source>
</evidence>
<dbReference type="PANTHER" id="PTHR46306">
    <property type="entry name" value="BTB/POZ DOMAIN-CONTAINING PROTEIN 9"/>
    <property type="match status" value="1"/>
</dbReference>
<keyword evidence="4" id="KW-1185">Reference proteome</keyword>
<dbReference type="SMART" id="SM00225">
    <property type="entry name" value="BTB"/>
    <property type="match status" value="1"/>
</dbReference>
<dbReference type="SUPFAM" id="SSF54695">
    <property type="entry name" value="POZ domain"/>
    <property type="match status" value="1"/>
</dbReference>
<dbReference type="Gene3D" id="3.30.710.10">
    <property type="entry name" value="Potassium Channel Kv1.1, Chain A"/>
    <property type="match status" value="1"/>
</dbReference>
<dbReference type="AlphaFoldDB" id="A0A397VXN0"/>
<dbReference type="EMBL" id="QKWP01000103">
    <property type="protein sequence ID" value="RIB27315.1"/>
    <property type="molecule type" value="Genomic_DNA"/>
</dbReference>
<dbReference type="OrthoDB" id="25620at2759"/>
<dbReference type="Gene3D" id="1.25.40.420">
    <property type="match status" value="1"/>
</dbReference>
<evidence type="ECO:0000313" key="4">
    <source>
        <dbReference type="Proteomes" id="UP000266673"/>
    </source>
</evidence>
<protein>
    <recommendedName>
        <fullName evidence="5">Kelch-like protein 17</fullName>
    </recommendedName>
</protein>
<feature type="domain" description="BTB" evidence="1">
    <location>
        <begin position="23"/>
        <end position="94"/>
    </location>
</feature>
<accession>A0A397VXN0</accession>
<dbReference type="InterPro" id="IPR011705">
    <property type="entry name" value="BACK"/>
</dbReference>
<dbReference type="InterPro" id="IPR006571">
    <property type="entry name" value="TLDc_dom"/>
</dbReference>
<evidence type="ECO:0000313" key="3">
    <source>
        <dbReference type="EMBL" id="RIB27315.1"/>
    </source>
</evidence>
<evidence type="ECO:0008006" key="5">
    <source>
        <dbReference type="Google" id="ProtNLM"/>
    </source>
</evidence>
<dbReference type="InterPro" id="IPR052407">
    <property type="entry name" value="BTB_POZ_domain_cont_9"/>
</dbReference>
<comment type="caution">
    <text evidence="3">The sequence shown here is derived from an EMBL/GenBank/DDBJ whole genome shotgun (WGS) entry which is preliminary data.</text>
</comment>
<dbReference type="PROSITE" id="PS51886">
    <property type="entry name" value="TLDC"/>
    <property type="match status" value="1"/>
</dbReference>
<feature type="domain" description="TLDc" evidence="2">
    <location>
        <begin position="298"/>
        <end position="468"/>
    </location>
</feature>
<dbReference type="CDD" id="cd18186">
    <property type="entry name" value="BTB_POZ_ZBTB_KLHL-like"/>
    <property type="match status" value="1"/>
</dbReference>
<dbReference type="InterPro" id="IPR011333">
    <property type="entry name" value="SKP1/BTB/POZ_sf"/>
</dbReference>
<dbReference type="PANTHER" id="PTHR46306:SF1">
    <property type="entry name" value="BTB_POZ DOMAIN-CONTAINING PROTEIN 9"/>
    <property type="match status" value="1"/>
</dbReference>
<dbReference type="Pfam" id="PF00651">
    <property type="entry name" value="BTB"/>
    <property type="match status" value="1"/>
</dbReference>
<dbReference type="PROSITE" id="PS50097">
    <property type="entry name" value="BTB"/>
    <property type="match status" value="1"/>
</dbReference>
<sequence length="471" mass="54820">MTGKFFKQLSQDLTQLLESEYDCNVVIEVGEKPNNKNFKAHSAILYQRSLYFRQRIINTKKKNNIIRIELPYVTVESFNIIIKYIYGGVISLEDFEPVAILDLLVRVNFFMLTELVDYIQNYLIENNATWLQSNFFRVYQLNFLHDNSFNALQKYCSKTVVKRPNMIFDSDHFPTLQENALIALLKNDNLEMEESEIWEKVIQWGKAQTHDLPENLEEWTEDDFMILKESLRNCLPHIRYFQITGEDIIQKVKPYHNILEKNLWDDILTKKLAPKTSIKSKILPPRGKASSTTAPFSSIITLQHAAEISSWIDKRSTNYDVSKIPYEFKLLLRGSRDKDGFTAEKFHELCDDIPGTVVVVKINSTKEILGGYNPLKWKVGAEDFDETDDSFIFSLKSENRDRSFLSRVSDKSKAIMYSSNQGPCFGGEDLLMGNVPKSWHSGKTYYEEPIRDKKGWFNVDEFEVFEVCKDD</sequence>
<organism evidence="3 4">
    <name type="scientific">Gigaspora rosea</name>
    <dbReference type="NCBI Taxonomy" id="44941"/>
    <lineage>
        <taxon>Eukaryota</taxon>
        <taxon>Fungi</taxon>
        <taxon>Fungi incertae sedis</taxon>
        <taxon>Mucoromycota</taxon>
        <taxon>Glomeromycotina</taxon>
        <taxon>Glomeromycetes</taxon>
        <taxon>Diversisporales</taxon>
        <taxon>Gigasporaceae</taxon>
        <taxon>Gigaspora</taxon>
    </lineage>
</organism>
<reference evidence="3 4" key="1">
    <citation type="submission" date="2018-06" db="EMBL/GenBank/DDBJ databases">
        <title>Comparative genomics reveals the genomic features of Rhizophagus irregularis, R. cerebriforme, R. diaphanum and Gigaspora rosea, and their symbiotic lifestyle signature.</title>
        <authorList>
            <person name="Morin E."/>
            <person name="San Clemente H."/>
            <person name="Chen E.C.H."/>
            <person name="De La Providencia I."/>
            <person name="Hainaut M."/>
            <person name="Kuo A."/>
            <person name="Kohler A."/>
            <person name="Murat C."/>
            <person name="Tang N."/>
            <person name="Roy S."/>
            <person name="Loubradou J."/>
            <person name="Henrissat B."/>
            <person name="Grigoriev I.V."/>
            <person name="Corradi N."/>
            <person name="Roux C."/>
            <person name="Martin F.M."/>
        </authorList>
    </citation>
    <scope>NUCLEOTIDE SEQUENCE [LARGE SCALE GENOMIC DNA]</scope>
    <source>
        <strain evidence="3 4">DAOM 194757</strain>
    </source>
</reference>